<protein>
    <recommendedName>
        <fullName evidence="6">Phosphatidylglycerol lysyltransferase</fullName>
        <ecNumber evidence="6">2.3.2.3</ecNumber>
    </recommendedName>
    <alternativeName>
        <fullName evidence="6">Lysylphosphatidylglycerol synthase</fullName>
    </alternativeName>
</protein>
<dbReference type="GO" id="GO:0006629">
    <property type="term" value="P:lipid metabolic process"/>
    <property type="evidence" value="ECO:0007669"/>
    <property type="project" value="UniProtKB-KW"/>
</dbReference>
<feature type="transmembrane region" description="Helical" evidence="6">
    <location>
        <begin position="231"/>
        <end position="252"/>
    </location>
</feature>
<feature type="transmembrane region" description="Helical" evidence="6">
    <location>
        <begin position="118"/>
        <end position="146"/>
    </location>
</feature>
<dbReference type="RefSeq" id="WP_130433087.1">
    <property type="nucleotide sequence ID" value="NZ_SGXF01000001.1"/>
</dbReference>
<gene>
    <name evidence="6" type="primary">mprF</name>
    <name evidence="7" type="ORF">EV209_0708</name>
</gene>
<sequence length="351" mass="39133">MKNRKKAALNILFLAGVFGLTFYLLLKDQELSGIWASLQQAQPGWLIAGLLLVIVFVCSESVIIHYMMGKLEGIRPKLGQCVKYSFVGFFYSCVTPSASGGQPMQVYYMKKDGIPVSVSTLVLMVITILYKLVLVVFGLLILAFLPGLMETYLSDTKFFLYLGLGLNILFISGMLILVFAPSFAKRLAMGILRLLERIHIIKEKEERRRRLAASMDKYHATAQALERHKSVLATAFMITVFQRICLFLVTWLVYKSFGFSGTPLWKIVMLQSVISIDVDMLPLPGGIGASESLFLHIFMPVFGSAMVLPAMLLSRGINYYALVLISAAVSLYAHLTAGRRQSTIGREEKES</sequence>
<keyword evidence="5 6" id="KW-0472">Membrane</keyword>
<dbReference type="GO" id="GO:0005886">
    <property type="term" value="C:plasma membrane"/>
    <property type="evidence" value="ECO:0007669"/>
    <property type="project" value="UniProtKB-SubCell"/>
</dbReference>
<keyword evidence="6" id="KW-0443">Lipid metabolism</keyword>
<dbReference type="AlphaFoldDB" id="A0A4V2F890"/>
<accession>A0A4V2F890</accession>
<organism evidence="7 8">
    <name type="scientific">Cuneatibacter caecimuris</name>
    <dbReference type="NCBI Taxonomy" id="1796618"/>
    <lineage>
        <taxon>Bacteria</taxon>
        <taxon>Bacillati</taxon>
        <taxon>Bacillota</taxon>
        <taxon>Clostridia</taxon>
        <taxon>Lachnospirales</taxon>
        <taxon>Lachnospiraceae</taxon>
        <taxon>Cuneatibacter</taxon>
    </lineage>
</organism>
<feature type="transmembrane region" description="Helical" evidence="6">
    <location>
        <begin position="46"/>
        <end position="68"/>
    </location>
</feature>
<comment type="caution">
    <text evidence="7">The sequence shown here is derived from an EMBL/GenBank/DDBJ whole genome shotgun (WGS) entry which is preliminary data.</text>
</comment>
<keyword evidence="2" id="KW-1003">Cell membrane</keyword>
<keyword evidence="6" id="KW-0046">Antibiotic resistance</keyword>
<comment type="catalytic activity">
    <reaction evidence="6">
        <text>L-lysyl-tRNA(Lys) + a 1,2-diacyl-sn-glycero-3-phospho-(1'-sn-glycerol) = a 1,2-diacyl-sn-glycero-3-phospho-1'-(3'-O-L-lysyl)-sn-glycerol + tRNA(Lys)</text>
        <dbReference type="Rhea" id="RHEA:10668"/>
        <dbReference type="Rhea" id="RHEA-COMP:9696"/>
        <dbReference type="Rhea" id="RHEA-COMP:9697"/>
        <dbReference type="ChEBI" id="CHEBI:64716"/>
        <dbReference type="ChEBI" id="CHEBI:75792"/>
        <dbReference type="ChEBI" id="CHEBI:78442"/>
        <dbReference type="ChEBI" id="CHEBI:78529"/>
        <dbReference type="EC" id="2.3.2.3"/>
    </reaction>
</comment>
<keyword evidence="8" id="KW-1185">Reference proteome</keyword>
<feature type="transmembrane region" description="Helical" evidence="6">
    <location>
        <begin position="158"/>
        <end position="180"/>
    </location>
</feature>
<comment type="function">
    <text evidence="6">Catalyzes the transfer of a lysyl group from L-lysyl-tRNA(Lys) to membrane-bound phosphatidylglycerol (PG), which produces lysylphosphatidylglycerol (LPG), a major component of the bacterial membrane with a positive net charge. LPG synthesis contributes to bacterial virulence as it is involved in the resistance mechanism against cationic antimicrobial peptides (CAMP) produces by the host's immune system (defensins, cathelicidins) and by the competing microorganisms.</text>
</comment>
<evidence type="ECO:0000313" key="8">
    <source>
        <dbReference type="Proteomes" id="UP000292927"/>
    </source>
</evidence>
<comment type="similarity">
    <text evidence="6">Belongs to the LPG synthase family.</text>
</comment>
<feature type="transmembrane region" description="Helical" evidence="6">
    <location>
        <begin position="319"/>
        <end position="337"/>
    </location>
</feature>
<dbReference type="NCBIfam" id="TIGR00374">
    <property type="entry name" value="flippase-like domain"/>
    <property type="match status" value="1"/>
</dbReference>
<dbReference type="EC" id="2.3.2.3" evidence="6"/>
<keyword evidence="4 6" id="KW-1133">Transmembrane helix</keyword>
<reference evidence="7 8" key="1">
    <citation type="submission" date="2019-02" db="EMBL/GenBank/DDBJ databases">
        <title>Genomic Encyclopedia of Type Strains, Phase IV (KMG-IV): sequencing the most valuable type-strain genomes for metagenomic binning, comparative biology and taxonomic classification.</title>
        <authorList>
            <person name="Goeker M."/>
        </authorList>
    </citation>
    <scope>NUCLEOTIDE SEQUENCE [LARGE SCALE GENOMIC DNA]</scope>
    <source>
        <strain evidence="7 8">DSM 29486</strain>
    </source>
</reference>
<feature type="transmembrane region" description="Helical" evidence="6">
    <location>
        <begin position="293"/>
        <end position="313"/>
    </location>
</feature>
<dbReference type="GO" id="GO:0050071">
    <property type="term" value="F:phosphatidylglycerol lysyltransferase activity"/>
    <property type="evidence" value="ECO:0007669"/>
    <property type="project" value="UniProtKB-EC"/>
</dbReference>
<dbReference type="PANTHER" id="PTHR37693">
    <property type="entry name" value="PHOSPHATIDYLGLYCEROL LYSYLTRANSFERASE"/>
    <property type="match status" value="1"/>
</dbReference>
<keyword evidence="6" id="KW-0808">Transferase</keyword>
<evidence type="ECO:0000256" key="3">
    <source>
        <dbReference type="ARBA" id="ARBA00022692"/>
    </source>
</evidence>
<evidence type="ECO:0000256" key="2">
    <source>
        <dbReference type="ARBA" id="ARBA00022475"/>
    </source>
</evidence>
<dbReference type="GO" id="GO:0046677">
    <property type="term" value="P:response to antibiotic"/>
    <property type="evidence" value="ECO:0007669"/>
    <property type="project" value="UniProtKB-KW"/>
</dbReference>
<comment type="subcellular location">
    <subcellularLocation>
        <location evidence="1 6">Cell membrane</location>
        <topology evidence="1 6">Multi-pass membrane protein</topology>
    </subcellularLocation>
</comment>
<proteinExistence type="inferred from homology"/>
<name>A0A4V2F890_9FIRM</name>
<dbReference type="Proteomes" id="UP000292927">
    <property type="component" value="Unassembled WGS sequence"/>
</dbReference>
<evidence type="ECO:0000256" key="5">
    <source>
        <dbReference type="ARBA" id="ARBA00023136"/>
    </source>
</evidence>
<dbReference type="Pfam" id="PF03706">
    <property type="entry name" value="LPG_synthase_TM"/>
    <property type="match status" value="1"/>
</dbReference>
<dbReference type="PANTHER" id="PTHR37693:SF1">
    <property type="entry name" value="INTEGRAL MEMBRANE PROTEIN"/>
    <property type="match status" value="1"/>
</dbReference>
<dbReference type="InterPro" id="IPR022791">
    <property type="entry name" value="L-PG_synthase/AglD"/>
</dbReference>
<evidence type="ECO:0000256" key="4">
    <source>
        <dbReference type="ARBA" id="ARBA00022989"/>
    </source>
</evidence>
<feature type="transmembrane region" description="Helical" evidence="6">
    <location>
        <begin position="7"/>
        <end position="26"/>
    </location>
</feature>
<keyword evidence="3 6" id="KW-0812">Transmembrane</keyword>
<evidence type="ECO:0000256" key="6">
    <source>
        <dbReference type="RuleBase" id="RU363042"/>
    </source>
</evidence>
<dbReference type="EMBL" id="SGXF01000001">
    <property type="protein sequence ID" value="RZT02587.1"/>
    <property type="molecule type" value="Genomic_DNA"/>
</dbReference>
<evidence type="ECO:0000313" key="7">
    <source>
        <dbReference type="EMBL" id="RZT02587.1"/>
    </source>
</evidence>
<evidence type="ECO:0000256" key="1">
    <source>
        <dbReference type="ARBA" id="ARBA00004651"/>
    </source>
</evidence>
<dbReference type="OrthoDB" id="9810654at2"/>